<dbReference type="GO" id="GO:0004017">
    <property type="term" value="F:AMP kinase activity"/>
    <property type="evidence" value="ECO:0007669"/>
    <property type="project" value="UniProtKB-UniRule"/>
</dbReference>
<accession>A0A7J3T8T6</accession>
<comment type="catalytic activity">
    <reaction evidence="1 12">
        <text>AMP + ATP = 2 ADP</text>
        <dbReference type="Rhea" id="RHEA:12973"/>
        <dbReference type="ChEBI" id="CHEBI:30616"/>
        <dbReference type="ChEBI" id="CHEBI:456215"/>
        <dbReference type="ChEBI" id="CHEBI:456216"/>
        <dbReference type="EC" id="2.7.4.3"/>
    </reaction>
</comment>
<dbReference type="InterPro" id="IPR027417">
    <property type="entry name" value="P-loop_NTPase"/>
</dbReference>
<evidence type="ECO:0000256" key="8">
    <source>
        <dbReference type="ARBA" id="ARBA00022741"/>
    </source>
</evidence>
<evidence type="ECO:0000256" key="1">
    <source>
        <dbReference type="ARBA" id="ARBA00000582"/>
    </source>
</evidence>
<organism evidence="13">
    <name type="scientific">Candidatus Aciduliprofundum boonei</name>
    <dbReference type="NCBI Taxonomy" id="379547"/>
    <lineage>
        <taxon>Archaea</taxon>
        <taxon>Methanobacteriati</taxon>
        <taxon>Thermoplasmatota</taxon>
        <taxon>DHVE2 group</taxon>
        <taxon>Candidatus Aciduliprofundum</taxon>
    </lineage>
</organism>
<dbReference type="AlphaFoldDB" id="A0A7J3T8T6"/>
<dbReference type="InterPro" id="IPR023477">
    <property type="entry name" value="Adenylate_kinase_AdkA"/>
</dbReference>
<keyword evidence="7 12" id="KW-0808">Transferase</keyword>
<proteinExistence type="inferred from homology"/>
<feature type="binding site" evidence="12">
    <location>
        <begin position="7"/>
        <end position="15"/>
    </location>
    <ligand>
        <name>ATP</name>
        <dbReference type="ChEBI" id="CHEBI:30616"/>
    </ligand>
</feature>
<dbReference type="Proteomes" id="UP000886130">
    <property type="component" value="Unassembled WGS sequence"/>
</dbReference>
<sequence>MRIIVAGVPGVGKTTIMEEVAKRANYRIVNYGTVMFNIAQSEGLVRHRDEMRKLPIEIQRRIQKEAAKKIGDMENIIVDTHLTIKTPAGYLPGLPVWVLDNIRPNLIVIIEAKPEEIKGRRERDETRKRDYESEREIKEHLEANRYAAFACSIYSGANVLILENNEGMVEKAVEKFMEALK</sequence>
<evidence type="ECO:0000256" key="7">
    <source>
        <dbReference type="ARBA" id="ARBA00022679"/>
    </source>
</evidence>
<evidence type="ECO:0000256" key="11">
    <source>
        <dbReference type="ARBA" id="ARBA00033336"/>
    </source>
</evidence>
<name>A0A7J3T8T6_9ARCH</name>
<evidence type="ECO:0000313" key="13">
    <source>
        <dbReference type="EMBL" id="HHE75520.1"/>
    </source>
</evidence>
<evidence type="ECO:0000256" key="2">
    <source>
        <dbReference type="ARBA" id="ARBA00004496"/>
    </source>
</evidence>
<reference evidence="13" key="1">
    <citation type="journal article" date="2020" name="mSystems">
        <title>Genome- and Community-Level Interaction Insights into Carbon Utilization and Element Cycling Functions of Hydrothermarchaeota in Hydrothermal Sediment.</title>
        <authorList>
            <person name="Zhou Z."/>
            <person name="Liu Y."/>
            <person name="Xu W."/>
            <person name="Pan J."/>
            <person name="Luo Z.H."/>
            <person name="Li M."/>
        </authorList>
    </citation>
    <scope>NUCLEOTIDE SEQUENCE [LARGE SCALE GENOMIC DNA]</scope>
    <source>
        <strain evidence="13">HyVt-85</strain>
    </source>
</reference>
<evidence type="ECO:0000256" key="6">
    <source>
        <dbReference type="ARBA" id="ARBA00022490"/>
    </source>
</evidence>
<evidence type="ECO:0000256" key="3">
    <source>
        <dbReference type="ARBA" id="ARBA00007088"/>
    </source>
</evidence>
<keyword evidence="10 12" id="KW-0067">ATP-binding</keyword>
<dbReference type="GO" id="GO:0005524">
    <property type="term" value="F:ATP binding"/>
    <property type="evidence" value="ECO:0007669"/>
    <property type="project" value="UniProtKB-UniRule"/>
</dbReference>
<comment type="caution">
    <text evidence="13">The sequence shown here is derived from an EMBL/GenBank/DDBJ whole genome shotgun (WGS) entry which is preliminary data.</text>
</comment>
<dbReference type="EMBL" id="DRTM01000009">
    <property type="protein sequence ID" value="HHE75520.1"/>
    <property type="molecule type" value="Genomic_DNA"/>
</dbReference>
<dbReference type="GO" id="GO:0005737">
    <property type="term" value="C:cytoplasm"/>
    <property type="evidence" value="ECO:0007669"/>
    <property type="project" value="UniProtKB-SubCell"/>
</dbReference>
<dbReference type="Gene3D" id="3.40.50.300">
    <property type="entry name" value="P-loop containing nucleotide triphosphate hydrolases"/>
    <property type="match status" value="1"/>
</dbReference>
<protein>
    <recommendedName>
        <fullName evidence="5 12">Adenylate kinase</fullName>
        <shortName evidence="12">AK</shortName>
        <ecNumber evidence="4 12">2.7.4.3</ecNumber>
    </recommendedName>
    <alternativeName>
        <fullName evidence="11 12">ATP-AMP transphosphorylase</fullName>
    </alternativeName>
</protein>
<evidence type="ECO:0000256" key="12">
    <source>
        <dbReference type="HAMAP-Rule" id="MF_00234"/>
    </source>
</evidence>
<evidence type="ECO:0000256" key="4">
    <source>
        <dbReference type="ARBA" id="ARBA00012955"/>
    </source>
</evidence>
<keyword evidence="6 12" id="KW-0963">Cytoplasm</keyword>
<dbReference type="SUPFAM" id="SSF52540">
    <property type="entry name" value="P-loop containing nucleoside triphosphate hydrolases"/>
    <property type="match status" value="1"/>
</dbReference>
<evidence type="ECO:0000256" key="10">
    <source>
        <dbReference type="ARBA" id="ARBA00022840"/>
    </source>
</evidence>
<dbReference type="Pfam" id="PF13207">
    <property type="entry name" value="AAA_17"/>
    <property type="match status" value="1"/>
</dbReference>
<dbReference type="HAMAP" id="MF_00234">
    <property type="entry name" value="Adenylate_kinase_AdkA"/>
    <property type="match status" value="1"/>
</dbReference>
<keyword evidence="8 12" id="KW-0547">Nucleotide-binding</keyword>
<dbReference type="NCBIfam" id="NF003122">
    <property type="entry name" value="PRK04040.1"/>
    <property type="match status" value="1"/>
</dbReference>
<dbReference type="EC" id="2.7.4.3" evidence="4 12"/>
<comment type="subcellular location">
    <subcellularLocation>
        <location evidence="2 12">Cytoplasm</location>
    </subcellularLocation>
</comment>
<comment type="similarity">
    <text evidence="3 12">Belongs to the archaeal adenylate kinase family.</text>
</comment>
<keyword evidence="9 12" id="KW-0418">Kinase</keyword>
<evidence type="ECO:0000256" key="5">
    <source>
        <dbReference type="ARBA" id="ARBA00019926"/>
    </source>
</evidence>
<evidence type="ECO:0000256" key="9">
    <source>
        <dbReference type="ARBA" id="ARBA00022777"/>
    </source>
</evidence>
<gene>
    <name evidence="12" type="primary">adkA</name>
    <name evidence="13" type="ORF">ENL31_00135</name>
</gene>